<comment type="caution">
    <text evidence="1">The sequence shown here is derived from an EMBL/GenBank/DDBJ whole genome shotgun (WGS) entry which is preliminary data.</text>
</comment>
<organism evidence="1 2">
    <name type="scientific">Candidatus Schekmanbacteria bacterium GWA2_38_11</name>
    <dbReference type="NCBI Taxonomy" id="1817876"/>
    <lineage>
        <taxon>Bacteria</taxon>
        <taxon>Candidatus Schekmaniibacteriota</taxon>
    </lineage>
</organism>
<accession>A0A1F7RAX1</accession>
<protein>
    <submittedName>
        <fullName evidence="1">Uncharacterized protein</fullName>
    </submittedName>
</protein>
<name>A0A1F7RAX1_9BACT</name>
<reference evidence="1 2" key="1">
    <citation type="journal article" date="2016" name="Nat. Commun.">
        <title>Thousands of microbial genomes shed light on interconnected biogeochemical processes in an aquifer system.</title>
        <authorList>
            <person name="Anantharaman K."/>
            <person name="Brown C.T."/>
            <person name="Hug L.A."/>
            <person name="Sharon I."/>
            <person name="Castelle C.J."/>
            <person name="Probst A.J."/>
            <person name="Thomas B.C."/>
            <person name="Singh A."/>
            <person name="Wilkins M.J."/>
            <person name="Karaoz U."/>
            <person name="Brodie E.L."/>
            <person name="Williams K.H."/>
            <person name="Hubbard S.S."/>
            <person name="Banfield J.F."/>
        </authorList>
    </citation>
    <scope>NUCLEOTIDE SEQUENCE [LARGE SCALE GENOMIC DNA]</scope>
</reference>
<proteinExistence type="predicted"/>
<evidence type="ECO:0000313" key="1">
    <source>
        <dbReference type="EMBL" id="OGL38723.1"/>
    </source>
</evidence>
<dbReference type="Proteomes" id="UP000178526">
    <property type="component" value="Unassembled WGS sequence"/>
</dbReference>
<dbReference type="EMBL" id="MGDB01000139">
    <property type="protein sequence ID" value="OGL38723.1"/>
    <property type="molecule type" value="Genomic_DNA"/>
</dbReference>
<dbReference type="AlphaFoldDB" id="A0A1F7RAX1"/>
<evidence type="ECO:0000313" key="2">
    <source>
        <dbReference type="Proteomes" id="UP000178526"/>
    </source>
</evidence>
<sequence length="59" mass="6911">MSFPPHLCPLPGGERKFKFRHFKILLTLILPACRQADPQRRDKLDFPPTRGVEFKTKAY</sequence>
<gene>
    <name evidence="1" type="ORF">A2042_06640</name>
</gene>